<keyword evidence="3" id="KW-1185">Reference proteome</keyword>
<proteinExistence type="predicted"/>
<name>A0AAV1IHX0_9CHLO</name>
<evidence type="ECO:0000313" key="3">
    <source>
        <dbReference type="Proteomes" id="UP001314263"/>
    </source>
</evidence>
<gene>
    <name evidence="2" type="ORF">CVIRNUC_009913</name>
</gene>
<dbReference type="AlphaFoldDB" id="A0AAV1IHX0"/>
<dbReference type="EMBL" id="CAUYUE010000015">
    <property type="protein sequence ID" value="CAK0786699.1"/>
    <property type="molecule type" value="Genomic_DNA"/>
</dbReference>
<dbReference type="SUPFAM" id="SSF52833">
    <property type="entry name" value="Thioredoxin-like"/>
    <property type="match status" value="1"/>
</dbReference>
<dbReference type="Proteomes" id="UP001314263">
    <property type="component" value="Unassembled WGS sequence"/>
</dbReference>
<dbReference type="InterPro" id="IPR036282">
    <property type="entry name" value="Glutathione-S-Trfase_C_sf"/>
</dbReference>
<dbReference type="SUPFAM" id="SSF47616">
    <property type="entry name" value="GST C-terminal domain-like"/>
    <property type="match status" value="1"/>
</dbReference>
<accession>A0AAV1IHX0</accession>
<dbReference type="Gene3D" id="1.20.1050.10">
    <property type="match status" value="1"/>
</dbReference>
<organism evidence="2 3">
    <name type="scientific">Coccomyxa viridis</name>
    <dbReference type="NCBI Taxonomy" id="1274662"/>
    <lineage>
        <taxon>Eukaryota</taxon>
        <taxon>Viridiplantae</taxon>
        <taxon>Chlorophyta</taxon>
        <taxon>core chlorophytes</taxon>
        <taxon>Trebouxiophyceae</taxon>
        <taxon>Trebouxiophyceae incertae sedis</taxon>
        <taxon>Coccomyxaceae</taxon>
        <taxon>Coccomyxa</taxon>
    </lineage>
</organism>
<protein>
    <recommendedName>
        <fullName evidence="1">GST N-terminal domain-containing protein</fullName>
    </recommendedName>
</protein>
<evidence type="ECO:0000313" key="2">
    <source>
        <dbReference type="EMBL" id="CAK0786699.1"/>
    </source>
</evidence>
<dbReference type="InterPro" id="IPR036249">
    <property type="entry name" value="Thioredoxin-like_sf"/>
</dbReference>
<dbReference type="InterPro" id="IPR004045">
    <property type="entry name" value="Glutathione_S-Trfase_N"/>
</dbReference>
<evidence type="ECO:0000259" key="1">
    <source>
        <dbReference type="Pfam" id="PF13409"/>
    </source>
</evidence>
<feature type="domain" description="GST N-terminal" evidence="1">
    <location>
        <begin position="16"/>
        <end position="82"/>
    </location>
</feature>
<reference evidence="2 3" key="1">
    <citation type="submission" date="2023-10" db="EMBL/GenBank/DDBJ databases">
        <authorList>
            <person name="Maclean D."/>
            <person name="Macfadyen A."/>
        </authorList>
    </citation>
    <scope>NUCLEOTIDE SEQUENCE [LARGE SCALE GENOMIC DNA]</scope>
</reference>
<comment type="caution">
    <text evidence="2">The sequence shown here is derived from an EMBL/GenBank/DDBJ whole genome shotgun (WGS) entry which is preliminary data.</text>
</comment>
<sequence length="253" mass="29061">MPKKGQKVQLVVLLQSAWFLKVRWALKHHGVAYKVIGYTPLLGEYWLRWKTGKWSGRVTTPVLLTPDGAMLDSFDISEWAEDHSEKPGASKLFPHTKLADIKKWNEISEQALFYARTQTFARLEKDKSPVYAMLPSFVKALGPVKEWFSTWFISTFIAKYKDISDTASFEKTKAGFLELRKTLKANNDYVLGEFSYADITMAVALQAIEPVGPPISKMSEEKRAEFCNKALKTEFTDLLAWRDQLYKKHWPQA</sequence>
<dbReference type="Gene3D" id="3.40.30.10">
    <property type="entry name" value="Glutaredoxin"/>
    <property type="match status" value="1"/>
</dbReference>
<dbReference type="Pfam" id="PF13409">
    <property type="entry name" value="GST_N_2"/>
    <property type="match status" value="1"/>
</dbReference>